<dbReference type="Proteomes" id="UP001054126">
    <property type="component" value="Chromosome 9"/>
</dbReference>
<feature type="coiled-coil region" evidence="1">
    <location>
        <begin position="28"/>
        <end position="55"/>
    </location>
</feature>
<dbReference type="AlphaFoldDB" id="A0AAF0B5K9"/>
<organism evidence="2 3">
    <name type="scientific">Plasmodium yoelii yoelii</name>
    <dbReference type="NCBI Taxonomy" id="73239"/>
    <lineage>
        <taxon>Eukaryota</taxon>
        <taxon>Sar</taxon>
        <taxon>Alveolata</taxon>
        <taxon>Apicomplexa</taxon>
        <taxon>Aconoidasida</taxon>
        <taxon>Haemosporida</taxon>
        <taxon>Plasmodiidae</taxon>
        <taxon>Plasmodium</taxon>
        <taxon>Plasmodium (Vinckeia)</taxon>
    </lineage>
</organism>
<sequence length="322" mass="37836">MTLHELSLIAWAYSKINRLPPLEMICLKNRIYQLVNSLDEELDNSEKNYEIKNNNIYDITMNIKENANECDTKNILNELQNKENNTYNISEELNESKESNSQNNILENTDENTNDNKIDIYGCRQNLTQDICMIMKSYAILNKSDSFFFLFLFNFIIKNIKNNKMTVTAQGIISIWVCLREYEIKNKKIIDSALELSRFLRLDHTVNSSMMHEIVTSIHKLKIKDRRILYHLFVHLKKKCINMHVQHLYDVIICLNDMKINDDDLWKQFGVAIQKKAIDLELTQIKKLQNIFTTNGKKNDRILGVLDAFIQIKEDINSYGPI</sequence>
<name>A0AAF0B5K9_PLAYO</name>
<evidence type="ECO:0000256" key="1">
    <source>
        <dbReference type="SAM" id="Coils"/>
    </source>
</evidence>
<protein>
    <submittedName>
        <fullName evidence="2">Uncharacterized protein</fullName>
    </submittedName>
</protein>
<evidence type="ECO:0000313" key="2">
    <source>
        <dbReference type="EMBL" id="WBY57405.1"/>
    </source>
</evidence>
<accession>A0AAF0B5K9</accession>
<proteinExistence type="predicted"/>
<gene>
    <name evidence="2" type="ORF">Py17XNL_000900301</name>
</gene>
<keyword evidence="1" id="KW-0175">Coiled coil</keyword>
<reference evidence="2" key="1">
    <citation type="submission" date="2023-01" db="EMBL/GenBank/DDBJ databases">
        <title>Long-Read Genome Assembly and Gene Model Annotations for the Rodent Malaria Parasite Plasmodium yoelii 17XNL.</title>
        <authorList>
            <person name="Mitchell G.J."/>
            <person name="Sebastian A."/>
            <person name="Albert I."/>
            <person name="Lindner S.E."/>
        </authorList>
    </citation>
    <scope>NUCLEOTIDE SEQUENCE</scope>
    <source>
        <strain evidence="2">17XNL clone 1.1</strain>
    </source>
</reference>
<dbReference type="EMBL" id="CP115533">
    <property type="protein sequence ID" value="WBY57405.1"/>
    <property type="molecule type" value="Genomic_DNA"/>
</dbReference>
<evidence type="ECO:0000313" key="3">
    <source>
        <dbReference type="Proteomes" id="UP001054126"/>
    </source>
</evidence>